<dbReference type="PRINTS" id="PR01438">
    <property type="entry name" value="UNVRSLSTRESS"/>
</dbReference>
<dbReference type="InterPro" id="IPR014729">
    <property type="entry name" value="Rossmann-like_a/b/a_fold"/>
</dbReference>
<dbReference type="Pfam" id="PF00582">
    <property type="entry name" value="Usp"/>
    <property type="match status" value="1"/>
</dbReference>
<sequence length="285" mass="31254">MKTILMLTDFSENADHAAKTTAKVALPLKADILLYHTYYDHPILPSYAGGPWVIDELVFRKDESTAKLSQLAIQLRQMMAELAKDGFKPKIDYQCGEGSLGKNTAAIIRENNIGLVVIGSRTGSAIDHLIFGSDTMDVIDHANCPVLIIPLKAELNAPKKVTLAISFELSAINAISYLIDLGKQLGFHLEIVHVSLREEKDDPVKEGAILAYINSIKQQDITYREISGKNVTQQLSSLCKGDGSDLLALVHHRDGFFSGLFDRSTTAAALDNQHIPLMVIPAEMN</sequence>
<dbReference type="Gene3D" id="3.40.50.620">
    <property type="entry name" value="HUPs"/>
    <property type="match status" value="2"/>
</dbReference>
<evidence type="ECO:0000313" key="3">
    <source>
        <dbReference type="EMBL" id="MFD2873731.1"/>
    </source>
</evidence>
<dbReference type="RefSeq" id="WP_377187045.1">
    <property type="nucleotide sequence ID" value="NZ_JBHUPD010000003.1"/>
</dbReference>
<dbReference type="CDD" id="cd00293">
    <property type="entry name" value="USP-like"/>
    <property type="match status" value="1"/>
</dbReference>
<dbReference type="EMBL" id="JBHUPD010000003">
    <property type="protein sequence ID" value="MFD2873731.1"/>
    <property type="molecule type" value="Genomic_DNA"/>
</dbReference>
<name>A0ABW5YEJ7_9SPHI</name>
<dbReference type="InterPro" id="IPR006016">
    <property type="entry name" value="UspA"/>
</dbReference>
<proteinExistence type="inferred from homology"/>
<evidence type="ECO:0000256" key="1">
    <source>
        <dbReference type="ARBA" id="ARBA00008791"/>
    </source>
</evidence>
<keyword evidence="4" id="KW-1185">Reference proteome</keyword>
<protein>
    <submittedName>
        <fullName evidence="3">Universal stress protein</fullName>
    </submittedName>
</protein>
<comment type="caution">
    <text evidence="3">The sequence shown here is derived from an EMBL/GenBank/DDBJ whole genome shotgun (WGS) entry which is preliminary data.</text>
</comment>
<gene>
    <name evidence="3" type="ORF">ACFS5N_14695</name>
</gene>
<dbReference type="SUPFAM" id="SSF52402">
    <property type="entry name" value="Adenine nucleotide alpha hydrolases-like"/>
    <property type="match status" value="2"/>
</dbReference>
<dbReference type="Proteomes" id="UP001597557">
    <property type="component" value="Unassembled WGS sequence"/>
</dbReference>
<evidence type="ECO:0000313" key="4">
    <source>
        <dbReference type="Proteomes" id="UP001597557"/>
    </source>
</evidence>
<dbReference type="PANTHER" id="PTHR46268:SF22">
    <property type="entry name" value="SENSOR PROTEIN KDPD-RELATED"/>
    <property type="match status" value="1"/>
</dbReference>
<organism evidence="3 4">
    <name type="scientific">Mucilaginibacter ximonensis</name>
    <dbReference type="NCBI Taxonomy" id="538021"/>
    <lineage>
        <taxon>Bacteria</taxon>
        <taxon>Pseudomonadati</taxon>
        <taxon>Bacteroidota</taxon>
        <taxon>Sphingobacteriia</taxon>
        <taxon>Sphingobacteriales</taxon>
        <taxon>Sphingobacteriaceae</taxon>
        <taxon>Mucilaginibacter</taxon>
    </lineage>
</organism>
<dbReference type="InterPro" id="IPR006015">
    <property type="entry name" value="Universal_stress_UspA"/>
</dbReference>
<dbReference type="PANTHER" id="PTHR46268">
    <property type="entry name" value="STRESS RESPONSE PROTEIN NHAX"/>
    <property type="match status" value="1"/>
</dbReference>
<accession>A0ABW5YEJ7</accession>
<feature type="domain" description="UspA" evidence="2">
    <location>
        <begin position="1"/>
        <end position="150"/>
    </location>
</feature>
<comment type="similarity">
    <text evidence="1">Belongs to the universal stress protein A family.</text>
</comment>
<evidence type="ECO:0000259" key="2">
    <source>
        <dbReference type="Pfam" id="PF00582"/>
    </source>
</evidence>
<reference evidence="4" key="1">
    <citation type="journal article" date="2019" name="Int. J. Syst. Evol. Microbiol.">
        <title>The Global Catalogue of Microorganisms (GCM) 10K type strain sequencing project: providing services to taxonomists for standard genome sequencing and annotation.</title>
        <authorList>
            <consortium name="The Broad Institute Genomics Platform"/>
            <consortium name="The Broad Institute Genome Sequencing Center for Infectious Disease"/>
            <person name="Wu L."/>
            <person name="Ma J."/>
        </authorList>
    </citation>
    <scope>NUCLEOTIDE SEQUENCE [LARGE SCALE GENOMIC DNA]</scope>
    <source>
        <strain evidence="4">KCTC 22437</strain>
    </source>
</reference>